<name>A0A5E4B9N1_MARMO</name>
<protein>
    <submittedName>
        <fullName evidence="1">Uncharacterized protein</fullName>
    </submittedName>
</protein>
<dbReference type="EMBL" id="CABDUW010000342">
    <property type="protein sequence ID" value="VTJ66428.1"/>
    <property type="molecule type" value="Genomic_DNA"/>
</dbReference>
<sequence length="71" mass="8355">HCDHSTLSPSFLSFHSPLVYICYKFNIFNGGKKTNIIDSILRILEQYSSNLEDSKNVLETWKLKTRKRKCF</sequence>
<reference evidence="1" key="1">
    <citation type="submission" date="2019-04" db="EMBL/GenBank/DDBJ databases">
        <authorList>
            <person name="Alioto T."/>
            <person name="Alioto T."/>
        </authorList>
    </citation>
    <scope>NUCLEOTIDE SEQUENCE [LARGE SCALE GENOMIC DNA]</scope>
</reference>
<proteinExistence type="predicted"/>
<dbReference type="Proteomes" id="UP000335636">
    <property type="component" value="Unassembled WGS sequence"/>
</dbReference>
<gene>
    <name evidence="1" type="ORF">MONAX_5E002412</name>
</gene>
<evidence type="ECO:0000313" key="2">
    <source>
        <dbReference type="Proteomes" id="UP000335636"/>
    </source>
</evidence>
<evidence type="ECO:0000313" key="1">
    <source>
        <dbReference type="EMBL" id="VTJ66428.1"/>
    </source>
</evidence>
<comment type="caution">
    <text evidence="1">The sequence shown here is derived from an EMBL/GenBank/DDBJ whole genome shotgun (WGS) entry which is preliminary data.</text>
</comment>
<organism evidence="1 2">
    <name type="scientific">Marmota monax</name>
    <name type="common">Woodchuck</name>
    <dbReference type="NCBI Taxonomy" id="9995"/>
    <lineage>
        <taxon>Eukaryota</taxon>
        <taxon>Metazoa</taxon>
        <taxon>Chordata</taxon>
        <taxon>Craniata</taxon>
        <taxon>Vertebrata</taxon>
        <taxon>Euteleostomi</taxon>
        <taxon>Mammalia</taxon>
        <taxon>Eutheria</taxon>
        <taxon>Euarchontoglires</taxon>
        <taxon>Glires</taxon>
        <taxon>Rodentia</taxon>
        <taxon>Sciuromorpha</taxon>
        <taxon>Sciuridae</taxon>
        <taxon>Xerinae</taxon>
        <taxon>Marmotini</taxon>
        <taxon>Marmota</taxon>
    </lineage>
</organism>
<feature type="non-terminal residue" evidence="1">
    <location>
        <position position="1"/>
    </location>
</feature>
<accession>A0A5E4B9N1</accession>
<dbReference type="AlphaFoldDB" id="A0A5E4B9N1"/>
<keyword evidence="2" id="KW-1185">Reference proteome</keyword>